<name>A0ABS3C311_9BACT</name>
<feature type="transmembrane region" description="Helical" evidence="1">
    <location>
        <begin position="12"/>
        <end position="31"/>
    </location>
</feature>
<dbReference type="RefSeq" id="WP_206578112.1">
    <property type="nucleotide sequence ID" value="NZ_JAFKCT010000003.1"/>
</dbReference>
<organism evidence="2 3">
    <name type="scientific">Algoriphagus oliviformis</name>
    <dbReference type="NCBI Taxonomy" id="2811231"/>
    <lineage>
        <taxon>Bacteria</taxon>
        <taxon>Pseudomonadati</taxon>
        <taxon>Bacteroidota</taxon>
        <taxon>Cytophagia</taxon>
        <taxon>Cytophagales</taxon>
        <taxon>Cyclobacteriaceae</taxon>
        <taxon>Algoriphagus</taxon>
    </lineage>
</organism>
<evidence type="ECO:0000256" key="1">
    <source>
        <dbReference type="SAM" id="Phobius"/>
    </source>
</evidence>
<dbReference type="Proteomes" id="UP000664317">
    <property type="component" value="Unassembled WGS sequence"/>
</dbReference>
<gene>
    <name evidence="2" type="ORF">J0A68_10230</name>
</gene>
<keyword evidence="1" id="KW-1133">Transmembrane helix</keyword>
<sequence length="85" mass="9814">MKTAKKATEHYLLPLNLAFLSFFGIFLVYALDRWSMDAPEQTQPVQILLPSLFAFLLLTASLKYRKPYFQVFCSLFALIALAFLF</sequence>
<protein>
    <submittedName>
        <fullName evidence="2">Uncharacterized protein</fullName>
    </submittedName>
</protein>
<comment type="caution">
    <text evidence="2">The sequence shown here is derived from an EMBL/GenBank/DDBJ whole genome shotgun (WGS) entry which is preliminary data.</text>
</comment>
<keyword evidence="1" id="KW-0472">Membrane</keyword>
<keyword evidence="1" id="KW-0812">Transmembrane</keyword>
<reference evidence="2 3" key="1">
    <citation type="submission" date="2021-03" db="EMBL/GenBank/DDBJ databases">
        <title>novel species isolated from a fishpond in China.</title>
        <authorList>
            <person name="Lu H."/>
            <person name="Cai Z."/>
        </authorList>
    </citation>
    <scope>NUCLEOTIDE SEQUENCE [LARGE SCALE GENOMIC DNA]</scope>
    <source>
        <strain evidence="2 3">H41</strain>
    </source>
</reference>
<dbReference type="EMBL" id="JAFKCT010000003">
    <property type="protein sequence ID" value="MBN7811337.1"/>
    <property type="molecule type" value="Genomic_DNA"/>
</dbReference>
<accession>A0ABS3C311</accession>
<feature type="transmembrane region" description="Helical" evidence="1">
    <location>
        <begin position="43"/>
        <end position="60"/>
    </location>
</feature>
<feature type="transmembrane region" description="Helical" evidence="1">
    <location>
        <begin position="67"/>
        <end position="84"/>
    </location>
</feature>
<evidence type="ECO:0000313" key="3">
    <source>
        <dbReference type="Proteomes" id="UP000664317"/>
    </source>
</evidence>
<keyword evidence="3" id="KW-1185">Reference proteome</keyword>
<proteinExistence type="predicted"/>
<evidence type="ECO:0000313" key="2">
    <source>
        <dbReference type="EMBL" id="MBN7811337.1"/>
    </source>
</evidence>